<dbReference type="Proteomes" id="UP000295181">
    <property type="component" value="Unassembled WGS sequence"/>
</dbReference>
<dbReference type="Gene3D" id="2.60.40.1240">
    <property type="match status" value="1"/>
</dbReference>
<reference evidence="4 5" key="1">
    <citation type="journal article" date="2019" name="Appl. Microbiol. Biotechnol.">
        <title>Uncovering carbohydrate metabolism through a genotype-phenotype association study of 56 lactic acid bacteria genomes.</title>
        <authorList>
            <person name="Buron-Moles G."/>
            <person name="Chailyan A."/>
            <person name="Dolejs I."/>
            <person name="Forster J."/>
            <person name="Miks M.H."/>
        </authorList>
    </citation>
    <scope>NUCLEOTIDE SEQUENCE [LARGE SCALE GENOMIC DNA]</scope>
    <source>
        <strain evidence="4 5">ATCC 4005</strain>
    </source>
</reference>
<proteinExistence type="predicted"/>
<evidence type="ECO:0000313" key="5">
    <source>
        <dbReference type="Proteomes" id="UP000295181"/>
    </source>
</evidence>
<dbReference type="RefSeq" id="WP_013727654.1">
    <property type="nucleotide sequence ID" value="NZ_AZDM01000017.1"/>
</dbReference>
<gene>
    <name evidence="4" type="ORF">C5L32_001125</name>
</gene>
<dbReference type="AlphaFoldDB" id="A0A4R5NTK8"/>
<feature type="signal peptide" evidence="2">
    <location>
        <begin position="1"/>
        <end position="21"/>
    </location>
</feature>
<sequence>MKKIFALALTLIAVISLSGCSGQNKSSSDTASFRKNFLQVKNFQLKITKTAVIPAGETGNEFGKKPIFALWYTIKNTGNHKVSPVSAASVLRAYQPAKSKKQLVAAPLPDQDLAPKYKVAIEKNQSAKGSMAWNLYDTKSPIKIHGVKAGTNQIIGVQTYSIK</sequence>
<dbReference type="InterPro" id="IPR031989">
    <property type="entry name" value="DUF5067"/>
</dbReference>
<dbReference type="InterPro" id="IPR029050">
    <property type="entry name" value="Immunoprotect_excell_Ig-like"/>
</dbReference>
<protein>
    <recommendedName>
        <fullName evidence="3">DUF5067 domain-containing protein</fullName>
    </recommendedName>
</protein>
<dbReference type="PROSITE" id="PS51257">
    <property type="entry name" value="PROKAR_LIPOPROTEIN"/>
    <property type="match status" value="1"/>
</dbReference>
<feature type="domain" description="DUF5067" evidence="3">
    <location>
        <begin position="20"/>
        <end position="147"/>
    </location>
</feature>
<evidence type="ECO:0000259" key="3">
    <source>
        <dbReference type="Pfam" id="PF16729"/>
    </source>
</evidence>
<dbReference type="GeneID" id="72461908"/>
<feature type="chain" id="PRO_5038602839" description="DUF5067 domain-containing protein" evidence="2">
    <location>
        <begin position="22"/>
        <end position="163"/>
    </location>
</feature>
<organism evidence="4 5">
    <name type="scientific">Lentilactobacillus buchneri DSM 20057</name>
    <dbReference type="NCBI Taxonomy" id="1423728"/>
    <lineage>
        <taxon>Bacteria</taxon>
        <taxon>Bacillati</taxon>
        <taxon>Bacillota</taxon>
        <taxon>Bacilli</taxon>
        <taxon>Lactobacillales</taxon>
        <taxon>Lactobacillaceae</taxon>
        <taxon>Lentilactobacillus</taxon>
    </lineage>
</organism>
<dbReference type="Pfam" id="PF16729">
    <property type="entry name" value="DUF5067"/>
    <property type="match status" value="1"/>
</dbReference>
<evidence type="ECO:0000256" key="1">
    <source>
        <dbReference type="ARBA" id="ARBA00022729"/>
    </source>
</evidence>
<accession>A0A4R5NTK8</accession>
<dbReference type="EMBL" id="PUFP01000014">
    <property type="protein sequence ID" value="TDG80593.1"/>
    <property type="molecule type" value="Genomic_DNA"/>
</dbReference>
<comment type="caution">
    <text evidence="4">The sequence shown here is derived from an EMBL/GenBank/DDBJ whole genome shotgun (WGS) entry which is preliminary data.</text>
</comment>
<evidence type="ECO:0000313" key="4">
    <source>
        <dbReference type="EMBL" id="TDG80593.1"/>
    </source>
</evidence>
<evidence type="ECO:0000256" key="2">
    <source>
        <dbReference type="SAM" id="SignalP"/>
    </source>
</evidence>
<name>A0A4R5NTK8_LENBU</name>
<keyword evidence="1 2" id="KW-0732">Signal</keyword>